<proteinExistence type="inferred from homology"/>
<gene>
    <name evidence="5" type="ORF">M9458_000653</name>
</gene>
<dbReference type="GO" id="GO:0005525">
    <property type="term" value="F:GTP binding"/>
    <property type="evidence" value="ECO:0007669"/>
    <property type="project" value="UniProtKB-KW"/>
</dbReference>
<feature type="domain" description="AIG1-type G" evidence="4">
    <location>
        <begin position="6"/>
        <end position="110"/>
    </location>
</feature>
<comment type="similarity">
    <text evidence="1">Belongs to the TRAFAC class TrmE-Era-EngA-EngB-Septin-like GTPase superfamily. AIG1/Toc34/Toc159-like paraseptin GTPase family. IAN subfamily.</text>
</comment>
<sequence length="116" mass="13551">MAFKESRTRESEIQTGIVEDKNISIIDTPGFFNTHLTDEELQEQMTKSLSLAHPGPHVFLLVINLETFKEDERNIAKKIQEIFGAQTFMFTLVLVTGREKMSRREWMLFILDAKFR</sequence>
<evidence type="ECO:0000256" key="2">
    <source>
        <dbReference type="ARBA" id="ARBA00022741"/>
    </source>
</evidence>
<dbReference type="Pfam" id="PF04548">
    <property type="entry name" value="AIG1"/>
    <property type="match status" value="1"/>
</dbReference>
<dbReference type="InterPro" id="IPR006703">
    <property type="entry name" value="G_AIG1"/>
</dbReference>
<comment type="caution">
    <text evidence="5">The sequence shown here is derived from an EMBL/GenBank/DDBJ whole genome shotgun (WGS) entry which is preliminary data.</text>
</comment>
<evidence type="ECO:0000259" key="4">
    <source>
        <dbReference type="Pfam" id="PF04548"/>
    </source>
</evidence>
<evidence type="ECO:0000313" key="6">
    <source>
        <dbReference type="Proteomes" id="UP001529510"/>
    </source>
</evidence>
<reference evidence="5 6" key="1">
    <citation type="submission" date="2024-05" db="EMBL/GenBank/DDBJ databases">
        <title>Genome sequencing and assembly of Indian major carp, Cirrhinus mrigala (Hamilton, 1822).</title>
        <authorList>
            <person name="Mohindra V."/>
            <person name="Chowdhury L.M."/>
            <person name="Lal K."/>
            <person name="Jena J.K."/>
        </authorList>
    </citation>
    <scope>NUCLEOTIDE SEQUENCE [LARGE SCALE GENOMIC DNA]</scope>
    <source>
        <strain evidence="5">CM1030</strain>
        <tissue evidence="5">Blood</tissue>
    </source>
</reference>
<dbReference type="AlphaFoldDB" id="A0ABD0RVQ2"/>
<feature type="non-terminal residue" evidence="5">
    <location>
        <position position="116"/>
    </location>
</feature>
<protein>
    <recommendedName>
        <fullName evidence="4">AIG1-type G domain-containing protein</fullName>
    </recommendedName>
</protein>
<dbReference type="InterPro" id="IPR045058">
    <property type="entry name" value="GIMA/IAN/Toc"/>
</dbReference>
<dbReference type="PANTHER" id="PTHR10903">
    <property type="entry name" value="GTPASE, IMAP FAMILY MEMBER-RELATED"/>
    <property type="match status" value="1"/>
</dbReference>
<organism evidence="5 6">
    <name type="scientific">Cirrhinus mrigala</name>
    <name type="common">Mrigala</name>
    <dbReference type="NCBI Taxonomy" id="683832"/>
    <lineage>
        <taxon>Eukaryota</taxon>
        <taxon>Metazoa</taxon>
        <taxon>Chordata</taxon>
        <taxon>Craniata</taxon>
        <taxon>Vertebrata</taxon>
        <taxon>Euteleostomi</taxon>
        <taxon>Actinopterygii</taxon>
        <taxon>Neopterygii</taxon>
        <taxon>Teleostei</taxon>
        <taxon>Ostariophysi</taxon>
        <taxon>Cypriniformes</taxon>
        <taxon>Cyprinidae</taxon>
        <taxon>Labeoninae</taxon>
        <taxon>Labeonini</taxon>
        <taxon>Cirrhinus</taxon>
    </lineage>
</organism>
<keyword evidence="2" id="KW-0547">Nucleotide-binding</keyword>
<accession>A0ABD0RVQ2</accession>
<dbReference type="SUPFAM" id="SSF52540">
    <property type="entry name" value="P-loop containing nucleoside triphosphate hydrolases"/>
    <property type="match status" value="1"/>
</dbReference>
<dbReference type="PANTHER" id="PTHR10903:SF188">
    <property type="entry name" value="GTPASE IMAP FAMILY MEMBER 2-LIKE-RELATED"/>
    <property type="match status" value="1"/>
</dbReference>
<keyword evidence="3" id="KW-0342">GTP-binding</keyword>
<dbReference type="Gene3D" id="3.40.50.300">
    <property type="entry name" value="P-loop containing nucleotide triphosphate hydrolases"/>
    <property type="match status" value="1"/>
</dbReference>
<evidence type="ECO:0000313" key="5">
    <source>
        <dbReference type="EMBL" id="KAL0202635.1"/>
    </source>
</evidence>
<dbReference type="EMBL" id="JAMKFB020000001">
    <property type="protein sequence ID" value="KAL0202635.1"/>
    <property type="molecule type" value="Genomic_DNA"/>
</dbReference>
<evidence type="ECO:0000256" key="3">
    <source>
        <dbReference type="ARBA" id="ARBA00023134"/>
    </source>
</evidence>
<keyword evidence="6" id="KW-1185">Reference proteome</keyword>
<dbReference type="InterPro" id="IPR027417">
    <property type="entry name" value="P-loop_NTPase"/>
</dbReference>
<name>A0ABD0RVQ2_CIRMR</name>
<dbReference type="Proteomes" id="UP001529510">
    <property type="component" value="Unassembled WGS sequence"/>
</dbReference>
<evidence type="ECO:0000256" key="1">
    <source>
        <dbReference type="ARBA" id="ARBA00008535"/>
    </source>
</evidence>